<sequence length="105" mass="11259">MLSLLTQLFSCCVGPRTHDDSGQIETTSVMPIATERSRLIDPPTPPAIVNIVEDAALRERMDTIVRAKEGKMFNVGMRTSLSGPNQRFHSLAPAAHSQGGLSLGG</sequence>
<proteinExistence type="predicted"/>
<evidence type="ECO:0000256" key="1">
    <source>
        <dbReference type="SAM" id="MobiDB-lite"/>
    </source>
</evidence>
<dbReference type="AlphaFoldDB" id="A0A8H6YCS5"/>
<protein>
    <submittedName>
        <fullName evidence="2">Uncharacterized protein</fullName>
    </submittedName>
</protein>
<evidence type="ECO:0000313" key="2">
    <source>
        <dbReference type="EMBL" id="KAF7355939.1"/>
    </source>
</evidence>
<reference evidence="2" key="1">
    <citation type="submission" date="2020-05" db="EMBL/GenBank/DDBJ databases">
        <title>Mycena genomes resolve the evolution of fungal bioluminescence.</title>
        <authorList>
            <person name="Tsai I.J."/>
        </authorList>
    </citation>
    <scope>NUCLEOTIDE SEQUENCE</scope>
    <source>
        <strain evidence="2">CCC161011</strain>
    </source>
</reference>
<gene>
    <name evidence="2" type="ORF">MVEN_00923100</name>
</gene>
<dbReference type="OrthoDB" id="3227079at2759"/>
<accession>A0A8H6YCS5</accession>
<evidence type="ECO:0000313" key="3">
    <source>
        <dbReference type="Proteomes" id="UP000620124"/>
    </source>
</evidence>
<dbReference type="Proteomes" id="UP000620124">
    <property type="component" value="Unassembled WGS sequence"/>
</dbReference>
<organism evidence="2 3">
    <name type="scientific">Mycena venus</name>
    <dbReference type="NCBI Taxonomy" id="2733690"/>
    <lineage>
        <taxon>Eukaryota</taxon>
        <taxon>Fungi</taxon>
        <taxon>Dikarya</taxon>
        <taxon>Basidiomycota</taxon>
        <taxon>Agaricomycotina</taxon>
        <taxon>Agaricomycetes</taxon>
        <taxon>Agaricomycetidae</taxon>
        <taxon>Agaricales</taxon>
        <taxon>Marasmiineae</taxon>
        <taxon>Mycenaceae</taxon>
        <taxon>Mycena</taxon>
    </lineage>
</organism>
<comment type="caution">
    <text evidence="2">The sequence shown here is derived from an EMBL/GenBank/DDBJ whole genome shotgun (WGS) entry which is preliminary data.</text>
</comment>
<feature type="region of interest" description="Disordered" evidence="1">
    <location>
        <begin position="84"/>
        <end position="105"/>
    </location>
</feature>
<name>A0A8H6YCS5_9AGAR</name>
<dbReference type="EMBL" id="JACAZI010000007">
    <property type="protein sequence ID" value="KAF7355939.1"/>
    <property type="molecule type" value="Genomic_DNA"/>
</dbReference>
<keyword evidence="3" id="KW-1185">Reference proteome</keyword>